<evidence type="ECO:0000313" key="1">
    <source>
        <dbReference type="EMBL" id="CAI9709660.1"/>
    </source>
</evidence>
<accession>A0ACB0F9B2</accession>
<organism evidence="1 2">
    <name type="scientific">Rangifer tarandus platyrhynchus</name>
    <name type="common">Svalbard reindeer</name>
    <dbReference type="NCBI Taxonomy" id="3082113"/>
    <lineage>
        <taxon>Eukaryota</taxon>
        <taxon>Metazoa</taxon>
        <taxon>Chordata</taxon>
        <taxon>Craniata</taxon>
        <taxon>Vertebrata</taxon>
        <taxon>Euteleostomi</taxon>
        <taxon>Mammalia</taxon>
        <taxon>Eutheria</taxon>
        <taxon>Laurasiatheria</taxon>
        <taxon>Artiodactyla</taxon>
        <taxon>Ruminantia</taxon>
        <taxon>Pecora</taxon>
        <taxon>Cervidae</taxon>
        <taxon>Odocoileinae</taxon>
        <taxon>Rangifer</taxon>
    </lineage>
</organism>
<proteinExistence type="predicted"/>
<name>A0ACB0F9B2_RANTA</name>
<sequence>MKKFNFRKVLDGLTASSPGSSSGSNSGGGAGSGSTHPTGTAGILREEIQETLTSDYFQICKTVRHGFPYQPTTLAFDPVQKILAIGTRTGAIRILGRPGVDCYCQHESGAAVLQLQFLINEGALVSASSDDTLHLWNLRQKKPAILHSLKFNRER</sequence>
<reference evidence="1" key="1">
    <citation type="submission" date="2023-05" db="EMBL/GenBank/DDBJ databases">
        <authorList>
            <consortium name="ELIXIR-Norway"/>
        </authorList>
    </citation>
    <scope>NUCLEOTIDE SEQUENCE</scope>
</reference>
<dbReference type="Proteomes" id="UP001162501">
    <property type="component" value="Chromosome 4"/>
</dbReference>
<evidence type="ECO:0000313" key="2">
    <source>
        <dbReference type="Proteomes" id="UP001162501"/>
    </source>
</evidence>
<protein>
    <submittedName>
        <fullName evidence="1">Uncharacterized protein</fullName>
    </submittedName>
</protein>
<gene>
    <name evidence="1" type="ORF">MRATA1EN3_LOCUS20873</name>
</gene>
<dbReference type="EMBL" id="OX596088">
    <property type="protein sequence ID" value="CAI9709660.1"/>
    <property type="molecule type" value="Genomic_DNA"/>
</dbReference>